<comment type="subcellular location">
    <subcellularLocation>
        <location evidence="1">Nucleus</location>
    </subcellularLocation>
</comment>
<keyword evidence="4" id="KW-0804">Transcription</keyword>
<gene>
    <name evidence="8" type="ORF">SEUCBS140593_010750</name>
</gene>
<feature type="region of interest" description="Disordered" evidence="6">
    <location>
        <begin position="271"/>
        <end position="310"/>
    </location>
</feature>
<dbReference type="PANTHER" id="PTHR31845">
    <property type="entry name" value="FINGER DOMAIN PROTEIN, PUTATIVE-RELATED"/>
    <property type="match status" value="1"/>
</dbReference>
<dbReference type="InterPro" id="IPR036864">
    <property type="entry name" value="Zn2-C6_fun-type_DNA-bd_sf"/>
</dbReference>
<evidence type="ECO:0000313" key="8">
    <source>
        <dbReference type="EMBL" id="CAK7238499.1"/>
    </source>
</evidence>
<dbReference type="CDD" id="cd12148">
    <property type="entry name" value="fungal_TF_MHR"/>
    <property type="match status" value="1"/>
</dbReference>
<dbReference type="CDD" id="cd00067">
    <property type="entry name" value="GAL4"/>
    <property type="match status" value="1"/>
</dbReference>
<dbReference type="EMBL" id="CAWUHD010000261">
    <property type="protein sequence ID" value="CAK7238499.1"/>
    <property type="molecule type" value="Genomic_DNA"/>
</dbReference>
<evidence type="ECO:0000256" key="1">
    <source>
        <dbReference type="ARBA" id="ARBA00004123"/>
    </source>
</evidence>
<evidence type="ECO:0000256" key="2">
    <source>
        <dbReference type="ARBA" id="ARBA00023015"/>
    </source>
</evidence>
<feature type="domain" description="Zn(2)-C6 fungal-type" evidence="7">
    <location>
        <begin position="10"/>
        <end position="42"/>
    </location>
</feature>
<keyword evidence="9" id="KW-1185">Reference proteome</keyword>
<dbReference type="PANTHER" id="PTHR31845:SF39">
    <property type="entry name" value="TRANSCRIPTION FACTOR PBCR-RELATED"/>
    <property type="match status" value="1"/>
</dbReference>
<dbReference type="InterPro" id="IPR001138">
    <property type="entry name" value="Zn2Cys6_DnaBD"/>
</dbReference>
<feature type="compositionally biased region" description="Polar residues" evidence="6">
    <location>
        <begin position="69"/>
        <end position="86"/>
    </location>
</feature>
<evidence type="ECO:0000256" key="3">
    <source>
        <dbReference type="ARBA" id="ARBA00023125"/>
    </source>
</evidence>
<comment type="caution">
    <text evidence="8">The sequence shown here is derived from an EMBL/GenBank/DDBJ whole genome shotgun (WGS) entry which is preliminary data.</text>
</comment>
<proteinExistence type="predicted"/>
<name>A0ABP0D4Y7_9PEZI</name>
<keyword evidence="3" id="KW-0238">DNA-binding</keyword>
<evidence type="ECO:0000256" key="6">
    <source>
        <dbReference type="SAM" id="MobiDB-lite"/>
    </source>
</evidence>
<feature type="compositionally biased region" description="Low complexity" evidence="6">
    <location>
        <begin position="92"/>
        <end position="111"/>
    </location>
</feature>
<dbReference type="SUPFAM" id="SSF57701">
    <property type="entry name" value="Zn2/Cys6 DNA-binding domain"/>
    <property type="match status" value="1"/>
</dbReference>
<protein>
    <recommendedName>
        <fullName evidence="7">Zn(2)-C6 fungal-type domain-containing protein</fullName>
    </recommendedName>
</protein>
<reference evidence="8 9" key="1">
    <citation type="submission" date="2024-01" db="EMBL/GenBank/DDBJ databases">
        <authorList>
            <person name="Allen C."/>
            <person name="Tagirdzhanova G."/>
        </authorList>
    </citation>
    <scope>NUCLEOTIDE SEQUENCE [LARGE SCALE GENOMIC DNA]</scope>
</reference>
<sequence length="706" mass="75615">MAHSAAASRACKGCSQLKVRCQPSTSGDTSSCERCLHAGRPCIRADKRRRPRDRIAELEAQVAALSRALKNQQLSSSRGSNGTSVASDDRGTSSSPGDTTSTGPSSVSVTSRNAYSFSSDRPVGETAIAFLDARVSLDVQHKALDLYVKRFWPLVPAFSLDTANDLGMMRQDKPVLFFSIITFTTPASLLSKDGSASSLIRSELLREAMCMFAVELISKPNRRLDTVWSLLVACFWFRAQHGSAHVTVHQLTQMATSMAIDLGIGGAHVPAAPGSSSTQTFQTAQSTNSPSTATTTTTSESIASSVMECGSPSSPNSAPACPYGAKVDAERAWLACFMSASILAIGIRRPDTSAQWTPHHDQCLEDLGRAAAYSTGDASLFLHMVRGERLCQQVVDAVHLCEPAVAWDLTTPEAQHTTTAMQTAIDNWTAETTTQLATNSLGGPHYKILLFFRYSAVIYLHEPALHTPTNKLTFGAPFRRAKLAEDDIAAPAIVTGKHVAALYALKDACLALLDLATTLDDDIGDDSLTAFLADCPLSFVGKLFHAFFVLGKLHIAVTAEGNTYGNILRPAELRFGQYPARLLALAKAVEGRNPGSFHFKILACGAGAGEWFKEYEAARAKGLSAQTTKDIPTQSVDTLPSTHLSDHDLDGLYLFDASTASSSDDDMAAYLAATYGQGSTDTGGFDVDASQWQVLDRYLNSFNAPP</sequence>
<accession>A0ABP0D4Y7</accession>
<evidence type="ECO:0000259" key="7">
    <source>
        <dbReference type="PROSITE" id="PS00463"/>
    </source>
</evidence>
<organism evidence="8 9">
    <name type="scientific">Sporothrix eucalyptigena</name>
    <dbReference type="NCBI Taxonomy" id="1812306"/>
    <lineage>
        <taxon>Eukaryota</taxon>
        <taxon>Fungi</taxon>
        <taxon>Dikarya</taxon>
        <taxon>Ascomycota</taxon>
        <taxon>Pezizomycotina</taxon>
        <taxon>Sordariomycetes</taxon>
        <taxon>Sordariomycetidae</taxon>
        <taxon>Ophiostomatales</taxon>
        <taxon>Ophiostomataceae</taxon>
        <taxon>Sporothrix</taxon>
    </lineage>
</organism>
<evidence type="ECO:0000256" key="4">
    <source>
        <dbReference type="ARBA" id="ARBA00023163"/>
    </source>
</evidence>
<dbReference type="Proteomes" id="UP001642482">
    <property type="component" value="Unassembled WGS sequence"/>
</dbReference>
<evidence type="ECO:0000256" key="5">
    <source>
        <dbReference type="ARBA" id="ARBA00023242"/>
    </source>
</evidence>
<keyword evidence="2" id="KW-0805">Transcription regulation</keyword>
<dbReference type="PROSITE" id="PS00463">
    <property type="entry name" value="ZN2_CY6_FUNGAL_1"/>
    <property type="match status" value="1"/>
</dbReference>
<dbReference type="Gene3D" id="4.10.240.10">
    <property type="entry name" value="Zn(2)-C6 fungal-type DNA-binding domain"/>
    <property type="match status" value="1"/>
</dbReference>
<dbReference type="InterPro" id="IPR051089">
    <property type="entry name" value="prtT"/>
</dbReference>
<feature type="region of interest" description="Disordered" evidence="6">
    <location>
        <begin position="69"/>
        <end position="111"/>
    </location>
</feature>
<feature type="compositionally biased region" description="Low complexity" evidence="6">
    <location>
        <begin position="275"/>
        <end position="310"/>
    </location>
</feature>
<keyword evidence="5" id="KW-0539">Nucleus</keyword>
<evidence type="ECO:0000313" key="9">
    <source>
        <dbReference type="Proteomes" id="UP001642482"/>
    </source>
</evidence>